<dbReference type="GO" id="GO:0003676">
    <property type="term" value="F:nucleic acid binding"/>
    <property type="evidence" value="ECO:0007669"/>
    <property type="project" value="InterPro"/>
</dbReference>
<evidence type="ECO:0000313" key="3">
    <source>
        <dbReference type="Proteomes" id="UP000013085"/>
    </source>
</evidence>
<dbReference type="SUPFAM" id="SSF53098">
    <property type="entry name" value="Ribonuclease H-like"/>
    <property type="match status" value="1"/>
</dbReference>
<dbReference type="PATRIC" id="fig|999408.3.peg.3182"/>
<evidence type="ECO:0000259" key="1">
    <source>
        <dbReference type="PROSITE" id="PS50994"/>
    </source>
</evidence>
<protein>
    <recommendedName>
        <fullName evidence="1">Integrase catalytic domain-containing protein</fullName>
    </recommendedName>
</protein>
<name>A0A0E2HAA6_9FIRM</name>
<dbReference type="InterPro" id="IPR036397">
    <property type="entry name" value="RNaseH_sf"/>
</dbReference>
<reference evidence="2 3" key="1">
    <citation type="submission" date="2013-01" db="EMBL/GenBank/DDBJ databases">
        <title>The Genome Sequence of Clostridium clostridioforme 90A8.</title>
        <authorList>
            <consortium name="The Broad Institute Genome Sequencing Platform"/>
            <person name="Earl A."/>
            <person name="Ward D."/>
            <person name="Feldgarden M."/>
            <person name="Gevers D."/>
            <person name="Courvalin P."/>
            <person name="Lambert T."/>
            <person name="Walker B."/>
            <person name="Young S.K."/>
            <person name="Zeng Q."/>
            <person name="Gargeya S."/>
            <person name="Fitzgerald M."/>
            <person name="Haas B."/>
            <person name="Abouelleil A."/>
            <person name="Alvarado L."/>
            <person name="Arachchi H.M."/>
            <person name="Berlin A.M."/>
            <person name="Chapman S.B."/>
            <person name="Dewar J."/>
            <person name="Goldberg J."/>
            <person name="Griggs A."/>
            <person name="Gujja S."/>
            <person name="Hansen M."/>
            <person name="Howarth C."/>
            <person name="Imamovic A."/>
            <person name="Larimer J."/>
            <person name="McCowan C."/>
            <person name="Murphy C."/>
            <person name="Neiman D."/>
            <person name="Pearson M."/>
            <person name="Priest M."/>
            <person name="Roberts A."/>
            <person name="Saif S."/>
            <person name="Shea T."/>
            <person name="Sisk P."/>
            <person name="Sykes S."/>
            <person name="Wortman J."/>
            <person name="Nusbaum C."/>
            <person name="Birren B."/>
        </authorList>
    </citation>
    <scope>NUCLEOTIDE SEQUENCE [LARGE SCALE GENOMIC DNA]</scope>
    <source>
        <strain evidence="2 3">90A8</strain>
    </source>
</reference>
<dbReference type="AlphaFoldDB" id="A0A0E2HAA6"/>
<dbReference type="RefSeq" id="WP_002596055.1">
    <property type="nucleotide sequence ID" value="NZ_KB851022.1"/>
</dbReference>
<dbReference type="HOGENOM" id="CLU_019011_0_0_9"/>
<dbReference type="PROSITE" id="PS50994">
    <property type="entry name" value="INTEGRASE"/>
    <property type="match status" value="1"/>
</dbReference>
<proteinExistence type="predicted"/>
<dbReference type="InterPro" id="IPR001584">
    <property type="entry name" value="Integrase_cat-core"/>
</dbReference>
<evidence type="ECO:0000313" key="2">
    <source>
        <dbReference type="EMBL" id="ENZ13438.1"/>
    </source>
</evidence>
<dbReference type="EMBL" id="AGYR01000033">
    <property type="protein sequence ID" value="ENZ13438.1"/>
    <property type="molecule type" value="Genomic_DNA"/>
</dbReference>
<dbReference type="GO" id="GO:0015074">
    <property type="term" value="P:DNA integration"/>
    <property type="evidence" value="ECO:0007669"/>
    <property type="project" value="InterPro"/>
</dbReference>
<feature type="domain" description="Integrase catalytic" evidence="1">
    <location>
        <begin position="209"/>
        <end position="432"/>
    </location>
</feature>
<dbReference type="Proteomes" id="UP000013085">
    <property type="component" value="Unassembled WGS sequence"/>
</dbReference>
<sequence>MFVDVSGEVFKVVLKENNGAWLVSYENPCTPKFVSEQELRAYPIIEPPEEYLKYIDKQKNLTDGQRKRLHIIAELVDSEIYITNKKIRNQKVKEIADREQTTVKRIQKLYFRHLAGRSLVEERQIPKKTQTQEQKDFTWAVDTFYYSAKKMSLRSAYDLMLLSRYTDQDGHLMENHPSWHSFRHFFYEGGYHAKSRNTIARNGLTDYQRNKRPLFGSAMDWKDKVGAFQMDATQADIYLVSRLDKSAVIGRPNIYMAVDSATQLIAGIYVGLDVGEQAVINCLANAAVDKVEFCSQYGIEIKADEWPNTGLPGEIITDKGKEFIGSRMEELAMKYGIEFESLPPFRPDGKGLVEKSFDLIQERYKPLLRGKGVIEPDAQERWAVDYRSQAVLTLEDFTKVVIHCVLYLNSCRIIQNAQFGEATPVASELWKWYEEHGQSMVIPVSGETLYQFGLPRKIVTLSRKGINNQGLWYVSAEYRKLLERKKIGDTVQIAYDPENVSSVYLIDGMEYIPFELASYCKQYMGATQTECQIEKDKHKASLKELERLDTEGRIKVLQNIQAIVGQAEYADKDKIDGAVIQTNRRRELA</sequence>
<dbReference type="InterPro" id="IPR015378">
    <property type="entry name" value="Transposase-like_Mu_C"/>
</dbReference>
<comment type="caution">
    <text evidence="2">The sequence shown here is derived from an EMBL/GenBank/DDBJ whole genome shotgun (WGS) entry which is preliminary data.</text>
</comment>
<gene>
    <name evidence="2" type="ORF">HMPREF1090_02943</name>
</gene>
<dbReference type="Gene3D" id="3.30.420.10">
    <property type="entry name" value="Ribonuclease H-like superfamily/Ribonuclease H"/>
    <property type="match status" value="1"/>
</dbReference>
<organism evidence="2 3">
    <name type="scientific">[Clostridium] clostridioforme 90A8</name>
    <dbReference type="NCBI Taxonomy" id="999408"/>
    <lineage>
        <taxon>Bacteria</taxon>
        <taxon>Bacillati</taxon>
        <taxon>Bacillota</taxon>
        <taxon>Clostridia</taxon>
        <taxon>Lachnospirales</taxon>
        <taxon>Lachnospiraceae</taxon>
        <taxon>Enterocloster</taxon>
    </lineage>
</organism>
<accession>A0A0E2HAA6</accession>
<dbReference type="InterPro" id="IPR012337">
    <property type="entry name" value="RNaseH-like_sf"/>
</dbReference>
<dbReference type="Pfam" id="PF09299">
    <property type="entry name" value="Mu-transpos_C"/>
    <property type="match status" value="1"/>
</dbReference>